<gene>
    <name evidence="1" type="ORF">A0J61_11926</name>
</gene>
<reference evidence="1 2" key="1">
    <citation type="submission" date="2016-03" db="EMBL/GenBank/DDBJ databases">
        <title>Choanephora cucurbitarum.</title>
        <authorList>
            <person name="Min B."/>
            <person name="Park H."/>
            <person name="Park J.-H."/>
            <person name="Shin H.-D."/>
            <person name="Choi I.-G."/>
        </authorList>
    </citation>
    <scope>NUCLEOTIDE SEQUENCE [LARGE SCALE GENOMIC DNA]</scope>
    <source>
        <strain evidence="1 2">KUS-F28377</strain>
    </source>
</reference>
<dbReference type="STRING" id="101091.A0A1C7LM39"/>
<name>A0A1C7LM39_9FUNG</name>
<keyword evidence="2" id="KW-1185">Reference proteome</keyword>
<dbReference type="AlphaFoldDB" id="A0A1C7LM39"/>
<feature type="non-terminal residue" evidence="1">
    <location>
        <position position="136"/>
    </location>
</feature>
<dbReference type="InParanoid" id="A0A1C7LM39"/>
<comment type="caution">
    <text evidence="1">The sequence shown here is derived from an EMBL/GenBank/DDBJ whole genome shotgun (WGS) entry which is preliminary data.</text>
</comment>
<evidence type="ECO:0000313" key="2">
    <source>
        <dbReference type="Proteomes" id="UP000093000"/>
    </source>
</evidence>
<dbReference type="Proteomes" id="UP000093000">
    <property type="component" value="Unassembled WGS sequence"/>
</dbReference>
<proteinExistence type="predicted"/>
<feature type="non-terminal residue" evidence="1">
    <location>
        <position position="1"/>
    </location>
</feature>
<evidence type="ECO:0000313" key="1">
    <source>
        <dbReference type="EMBL" id="OBZ65813.1"/>
    </source>
</evidence>
<accession>A0A1C7LM39</accession>
<sequence length="136" mass="15229">AVKFTLIYDEISDLTSCVVKCEGRHSHAKYKRLHLSEEEDKALHEKVQNDHFIAPKSFSIGVTSLPGQFTSMAKEISSALGNQDRAKHQLNVTKASLGIKYEGYITYAQVVNDKDFMIAFSAFNLLKCNLTFATQP</sequence>
<dbReference type="OrthoDB" id="2212125at2759"/>
<dbReference type="EMBL" id="LUGH01002706">
    <property type="protein sequence ID" value="OBZ65813.1"/>
    <property type="molecule type" value="Genomic_DNA"/>
</dbReference>
<protein>
    <submittedName>
        <fullName evidence="1">Uncharacterized protein</fullName>
    </submittedName>
</protein>
<organism evidence="1 2">
    <name type="scientific">Choanephora cucurbitarum</name>
    <dbReference type="NCBI Taxonomy" id="101091"/>
    <lineage>
        <taxon>Eukaryota</taxon>
        <taxon>Fungi</taxon>
        <taxon>Fungi incertae sedis</taxon>
        <taxon>Mucoromycota</taxon>
        <taxon>Mucoromycotina</taxon>
        <taxon>Mucoromycetes</taxon>
        <taxon>Mucorales</taxon>
        <taxon>Mucorineae</taxon>
        <taxon>Choanephoraceae</taxon>
        <taxon>Choanephoroideae</taxon>
        <taxon>Choanephora</taxon>
    </lineage>
</organism>